<protein>
    <submittedName>
        <fullName evidence="1">Uncharacterized protein</fullName>
    </submittedName>
</protein>
<dbReference type="AlphaFoldDB" id="A0A0A9B5R1"/>
<dbReference type="EMBL" id="GBRH01238541">
    <property type="protein sequence ID" value="JAD59354.1"/>
    <property type="molecule type" value="Transcribed_RNA"/>
</dbReference>
<proteinExistence type="predicted"/>
<reference evidence="1" key="2">
    <citation type="journal article" date="2015" name="Data Brief">
        <title>Shoot transcriptome of the giant reed, Arundo donax.</title>
        <authorList>
            <person name="Barrero R.A."/>
            <person name="Guerrero F.D."/>
            <person name="Moolhuijzen P."/>
            <person name="Goolsby J.A."/>
            <person name="Tidwell J."/>
            <person name="Bellgard S.E."/>
            <person name="Bellgard M.I."/>
        </authorList>
    </citation>
    <scope>NUCLEOTIDE SEQUENCE</scope>
    <source>
        <tissue evidence="1">Shoot tissue taken approximately 20 cm above the soil surface</tissue>
    </source>
</reference>
<reference evidence="1" key="1">
    <citation type="submission" date="2014-09" db="EMBL/GenBank/DDBJ databases">
        <authorList>
            <person name="Magalhaes I.L.F."/>
            <person name="Oliveira U."/>
            <person name="Santos F.R."/>
            <person name="Vidigal T.H.D.A."/>
            <person name="Brescovit A.D."/>
            <person name="Santos A.J."/>
        </authorList>
    </citation>
    <scope>NUCLEOTIDE SEQUENCE</scope>
    <source>
        <tissue evidence="1">Shoot tissue taken approximately 20 cm above the soil surface</tissue>
    </source>
</reference>
<name>A0A0A9B5R1_ARUDO</name>
<evidence type="ECO:0000313" key="1">
    <source>
        <dbReference type="EMBL" id="JAD59354.1"/>
    </source>
</evidence>
<sequence>MRARRKGGSRGTCSCRARSWICT</sequence>
<accession>A0A0A9B5R1</accession>
<organism evidence="1">
    <name type="scientific">Arundo donax</name>
    <name type="common">Giant reed</name>
    <name type="synonym">Donax arundinaceus</name>
    <dbReference type="NCBI Taxonomy" id="35708"/>
    <lineage>
        <taxon>Eukaryota</taxon>
        <taxon>Viridiplantae</taxon>
        <taxon>Streptophyta</taxon>
        <taxon>Embryophyta</taxon>
        <taxon>Tracheophyta</taxon>
        <taxon>Spermatophyta</taxon>
        <taxon>Magnoliopsida</taxon>
        <taxon>Liliopsida</taxon>
        <taxon>Poales</taxon>
        <taxon>Poaceae</taxon>
        <taxon>PACMAD clade</taxon>
        <taxon>Arundinoideae</taxon>
        <taxon>Arundineae</taxon>
        <taxon>Arundo</taxon>
    </lineage>
</organism>